<dbReference type="EMBL" id="CDMY01000589">
    <property type="protein sequence ID" value="CEM24735.1"/>
    <property type="molecule type" value="Genomic_DNA"/>
</dbReference>
<sequence length="717" mass="78264">MDLSQVGQEIQSDISRSLTSHADQHQVDAAVTLASQLGDGAKSLESSIADLNGFLAEVGGIASQMQQLQPSQITSEASLRAARDVGEQMTLMASHTAAVTTQLALQRIPLARAVAALTASTADEPHQGQHPEQEASDAAAAAQTQEEPSVRGPSYRLVFRSGKKPINEPPALARELQGCILGSLQPWELARLRPAIGRRIFHQAAQQYTHLTMDSDDDEARGMWERMSCDMAHSSGAASSSATVKDGIESAAPPLRHPPSHATLQVLRFDMLEYGIGTREWHPLGPPPTAPVHLPALTTVIDVQPDHAPARVGRNWHTPNVRVLTFQGTYSEADKFEGARQWIGDGTQLEKLEYNSRGNESYNDEFLSGVPEGKSLSGLRSLGRVSVTCEDTHGWWEPADMRQFRNLLVRRGCVQCIREMHFNLALDWIEDSAEQRQMVDKAAELTDTVMHPDAISRQLIPEAPCGGFGTISLQLLAWSRAHRSPTAEKLVTDYAMGVSTVIFDDSSSPRADAAPDEEQDEDERQVYRPYPVTPATFPQANKLTLPQSSLPREDIGRAVEVATSMPRLEHIDASSSGVAVGFLQAFHAAAPDRAIGTVTLQLPLKDLSSKRCTFDEWGKSRNMLPAIERITLSVVGNTQDGSKLERLHANVVALMQQTSHVKGAPRIDATFSPHGGLAKKISERFASAHALFNLSSSSTKLQLEWAESDRLELTRLD</sequence>
<dbReference type="AlphaFoldDB" id="A0A0G4G7Q2"/>
<dbReference type="InParanoid" id="A0A0G4G7Q2"/>
<keyword evidence="3" id="KW-1185">Reference proteome</keyword>
<feature type="compositionally biased region" description="Low complexity" evidence="1">
    <location>
        <begin position="136"/>
        <end position="147"/>
    </location>
</feature>
<gene>
    <name evidence="2" type="ORF">Vbra_17212</name>
</gene>
<proteinExistence type="predicted"/>
<evidence type="ECO:0000313" key="3">
    <source>
        <dbReference type="Proteomes" id="UP000041254"/>
    </source>
</evidence>
<protein>
    <submittedName>
        <fullName evidence="2">Uncharacterized protein</fullName>
    </submittedName>
</protein>
<dbReference type="VEuPathDB" id="CryptoDB:Vbra_17212"/>
<evidence type="ECO:0000313" key="2">
    <source>
        <dbReference type="EMBL" id="CEM24735.1"/>
    </source>
</evidence>
<feature type="compositionally biased region" description="Acidic residues" evidence="1">
    <location>
        <begin position="514"/>
        <end position="523"/>
    </location>
</feature>
<feature type="region of interest" description="Disordered" evidence="1">
    <location>
        <begin position="119"/>
        <end position="153"/>
    </location>
</feature>
<reference evidence="2 3" key="1">
    <citation type="submission" date="2014-11" db="EMBL/GenBank/DDBJ databases">
        <authorList>
            <person name="Zhu J."/>
            <person name="Qi W."/>
            <person name="Song R."/>
        </authorList>
    </citation>
    <scope>NUCLEOTIDE SEQUENCE [LARGE SCALE GENOMIC DNA]</scope>
</reference>
<evidence type="ECO:0000256" key="1">
    <source>
        <dbReference type="SAM" id="MobiDB-lite"/>
    </source>
</evidence>
<organism evidence="2 3">
    <name type="scientific">Vitrella brassicaformis (strain CCMP3155)</name>
    <dbReference type="NCBI Taxonomy" id="1169540"/>
    <lineage>
        <taxon>Eukaryota</taxon>
        <taxon>Sar</taxon>
        <taxon>Alveolata</taxon>
        <taxon>Colpodellida</taxon>
        <taxon>Vitrellaceae</taxon>
        <taxon>Vitrella</taxon>
    </lineage>
</organism>
<name>A0A0G4G7Q2_VITBC</name>
<dbReference type="OrthoDB" id="550575at2759"/>
<accession>A0A0G4G7Q2</accession>
<feature type="region of interest" description="Disordered" evidence="1">
    <location>
        <begin position="505"/>
        <end position="525"/>
    </location>
</feature>
<dbReference type="PhylomeDB" id="A0A0G4G7Q2"/>
<dbReference type="Proteomes" id="UP000041254">
    <property type="component" value="Unassembled WGS sequence"/>
</dbReference>
<feature type="compositionally biased region" description="Basic and acidic residues" evidence="1">
    <location>
        <begin position="123"/>
        <end position="133"/>
    </location>
</feature>